<feature type="region of interest" description="Disordered" evidence="5">
    <location>
        <begin position="1"/>
        <end position="41"/>
    </location>
</feature>
<dbReference type="KEGG" id="ntp:CRH09_19625"/>
<dbReference type="Proteomes" id="UP000221961">
    <property type="component" value="Chromosome"/>
</dbReference>
<dbReference type="SUPFAM" id="SSF55781">
    <property type="entry name" value="GAF domain-like"/>
    <property type="match status" value="1"/>
</dbReference>
<keyword evidence="3" id="KW-0805">Transcription regulation</keyword>
<dbReference type="GO" id="GO:0016301">
    <property type="term" value="F:kinase activity"/>
    <property type="evidence" value="ECO:0007669"/>
    <property type="project" value="UniProtKB-KW"/>
</dbReference>
<dbReference type="SMART" id="SM01012">
    <property type="entry name" value="ANTAR"/>
    <property type="match status" value="1"/>
</dbReference>
<protein>
    <submittedName>
        <fullName evidence="7">Transcriptional regulator</fullName>
    </submittedName>
</protein>
<evidence type="ECO:0000256" key="4">
    <source>
        <dbReference type="ARBA" id="ARBA00023163"/>
    </source>
</evidence>
<sequence length="321" mass="34769">MLSPTVCPWPRSPTRWSPAGSDSTSTDAYEHPEPGIDLDRNVNPERQCFELSTRAKCFADRQVVLPSMRSVHARSPDTNVRSHGGDSRMSDSDLLVSALGRLALLPLGSRDRSLVLLRLIETATETFDLTGAAVTLVEDGHCEVAGATVDALLELEVTQQDCACGPAVEALRHGDCVAVADLREQSSRWPDYTRAAVARGVSAVAEIPMQLGPTRIGALGLYAPEPREWTATDLSVGALLAGLAAGHLLNDDRLRREQRLTDQLQHALDSRIVVEQAKGVLAGARRTTPEAAYQLIRAHARRRRIGVQEVATAIVQLGLRL</sequence>
<keyword evidence="2" id="KW-0418">Kinase</keyword>
<dbReference type="Gene3D" id="1.10.10.10">
    <property type="entry name" value="Winged helix-like DNA-binding domain superfamily/Winged helix DNA-binding domain"/>
    <property type="match status" value="1"/>
</dbReference>
<dbReference type="Gene3D" id="3.30.450.40">
    <property type="match status" value="1"/>
</dbReference>
<dbReference type="Pfam" id="PF03861">
    <property type="entry name" value="ANTAR"/>
    <property type="match status" value="1"/>
</dbReference>
<dbReference type="AlphaFoldDB" id="A0A291RL68"/>
<gene>
    <name evidence="7" type="ORF">CRH09_19625</name>
</gene>
<dbReference type="InterPro" id="IPR036388">
    <property type="entry name" value="WH-like_DNA-bd_sf"/>
</dbReference>
<dbReference type="EMBL" id="CP023778">
    <property type="protein sequence ID" value="ATL68065.1"/>
    <property type="molecule type" value="Genomic_DNA"/>
</dbReference>
<dbReference type="GO" id="GO:0003723">
    <property type="term" value="F:RNA binding"/>
    <property type="evidence" value="ECO:0007669"/>
    <property type="project" value="InterPro"/>
</dbReference>
<dbReference type="InterPro" id="IPR005561">
    <property type="entry name" value="ANTAR"/>
</dbReference>
<keyword evidence="4" id="KW-0804">Transcription</keyword>
<dbReference type="InterPro" id="IPR029016">
    <property type="entry name" value="GAF-like_dom_sf"/>
</dbReference>
<dbReference type="InterPro" id="IPR011006">
    <property type="entry name" value="CheY-like_superfamily"/>
</dbReference>
<dbReference type="Pfam" id="PF13185">
    <property type="entry name" value="GAF_2"/>
    <property type="match status" value="1"/>
</dbReference>
<proteinExistence type="predicted"/>
<dbReference type="InterPro" id="IPR003018">
    <property type="entry name" value="GAF"/>
</dbReference>
<evidence type="ECO:0000256" key="1">
    <source>
        <dbReference type="ARBA" id="ARBA00022679"/>
    </source>
</evidence>
<evidence type="ECO:0000259" key="6">
    <source>
        <dbReference type="PROSITE" id="PS50921"/>
    </source>
</evidence>
<reference evidence="7 8" key="1">
    <citation type="submission" date="2017-10" db="EMBL/GenBank/DDBJ databases">
        <title>Comparative genomics between pathogenic Norcardia.</title>
        <authorList>
            <person name="Zeng L."/>
        </authorList>
    </citation>
    <scope>NUCLEOTIDE SEQUENCE [LARGE SCALE GENOMIC DNA]</scope>
    <source>
        <strain evidence="7 8">NC_YFY_NT001</strain>
    </source>
</reference>
<dbReference type="PROSITE" id="PS50921">
    <property type="entry name" value="ANTAR"/>
    <property type="match status" value="1"/>
</dbReference>
<name>A0A291RL68_9NOCA</name>
<feature type="compositionally biased region" description="Basic and acidic residues" evidence="5">
    <location>
        <begin position="28"/>
        <end position="41"/>
    </location>
</feature>
<keyword evidence="1" id="KW-0808">Transferase</keyword>
<evidence type="ECO:0000256" key="3">
    <source>
        <dbReference type="ARBA" id="ARBA00023015"/>
    </source>
</evidence>
<evidence type="ECO:0000313" key="8">
    <source>
        <dbReference type="Proteomes" id="UP000221961"/>
    </source>
</evidence>
<dbReference type="SUPFAM" id="SSF52172">
    <property type="entry name" value="CheY-like"/>
    <property type="match status" value="1"/>
</dbReference>
<evidence type="ECO:0000313" key="7">
    <source>
        <dbReference type="EMBL" id="ATL68065.1"/>
    </source>
</evidence>
<organism evidence="7 8">
    <name type="scientific">Nocardia terpenica</name>
    <dbReference type="NCBI Taxonomy" id="455432"/>
    <lineage>
        <taxon>Bacteria</taxon>
        <taxon>Bacillati</taxon>
        <taxon>Actinomycetota</taxon>
        <taxon>Actinomycetes</taxon>
        <taxon>Mycobacteriales</taxon>
        <taxon>Nocardiaceae</taxon>
        <taxon>Nocardia</taxon>
    </lineage>
</organism>
<evidence type="ECO:0000256" key="2">
    <source>
        <dbReference type="ARBA" id="ARBA00022777"/>
    </source>
</evidence>
<feature type="domain" description="ANTAR" evidence="6">
    <location>
        <begin position="254"/>
        <end position="315"/>
    </location>
</feature>
<evidence type="ECO:0000256" key="5">
    <source>
        <dbReference type="SAM" id="MobiDB-lite"/>
    </source>
</evidence>
<accession>A0A291RL68</accession>